<dbReference type="OrthoDB" id="9808398at2"/>
<keyword evidence="3" id="KW-1185">Reference proteome</keyword>
<dbReference type="RefSeq" id="WP_062659150.1">
    <property type="nucleotide sequence ID" value="NZ_BCSY01000081.1"/>
</dbReference>
<name>A0A117IBQ5_MYCCR</name>
<organism evidence="2 3">
    <name type="scientific">Mycolicibacterium canariasense</name>
    <name type="common">Mycobacterium canariasense</name>
    <dbReference type="NCBI Taxonomy" id="228230"/>
    <lineage>
        <taxon>Bacteria</taxon>
        <taxon>Bacillati</taxon>
        <taxon>Actinomycetota</taxon>
        <taxon>Actinomycetes</taxon>
        <taxon>Mycobacteriales</taxon>
        <taxon>Mycobacteriaceae</taxon>
        <taxon>Mycolicibacterium</taxon>
    </lineage>
</organism>
<sequence length="261" mass="27141">MSGTDSTASPKPTRSTTVTVDGVDIAMADRDQTRPFLLLHGGGGMATMAGFADLLAERTRSRVLLPTHPGFGGTTRPASLTTTKGLAALYVALLDDLDLNDVTVIGNSFGGWIAAEMALHNSPRVSHLVIVDGIGIVVEDHPVASVAGLAPADLAKLSFHDPAMASQPPGGPTAGLSPDVQTLTTYAGPAMGDPTLARRLRDVELPVHVIWGDSDGIVDPDYGRAYAAAFPTSRFTVLPCSGHLPQIETPEDLLDAICVEA</sequence>
<evidence type="ECO:0000313" key="3">
    <source>
        <dbReference type="Proteomes" id="UP000069443"/>
    </source>
</evidence>
<evidence type="ECO:0000259" key="1">
    <source>
        <dbReference type="Pfam" id="PF12697"/>
    </source>
</evidence>
<dbReference type="Proteomes" id="UP000069443">
    <property type="component" value="Unassembled WGS sequence"/>
</dbReference>
<dbReference type="Gene3D" id="3.40.50.1820">
    <property type="entry name" value="alpha/beta hydrolase"/>
    <property type="match status" value="1"/>
</dbReference>
<dbReference type="InterPro" id="IPR000073">
    <property type="entry name" value="AB_hydrolase_1"/>
</dbReference>
<comment type="caution">
    <text evidence="2">The sequence shown here is derived from an EMBL/GenBank/DDBJ whole genome shotgun (WGS) entry which is preliminary data.</text>
</comment>
<dbReference type="Pfam" id="PF12697">
    <property type="entry name" value="Abhydrolase_6"/>
    <property type="match status" value="1"/>
</dbReference>
<dbReference type="AlphaFoldDB" id="A0A117IBQ5"/>
<protein>
    <submittedName>
        <fullName evidence="2">Alpha/beta hydrolase</fullName>
    </submittedName>
</protein>
<dbReference type="GO" id="GO:0016787">
    <property type="term" value="F:hydrolase activity"/>
    <property type="evidence" value="ECO:0007669"/>
    <property type="project" value="UniProtKB-KW"/>
</dbReference>
<dbReference type="InterPro" id="IPR029058">
    <property type="entry name" value="AB_hydrolase_fold"/>
</dbReference>
<accession>A0A117IBQ5</accession>
<dbReference type="PRINTS" id="PR00111">
    <property type="entry name" value="ABHYDROLASE"/>
</dbReference>
<keyword evidence="2" id="KW-0378">Hydrolase</keyword>
<dbReference type="PANTHER" id="PTHR43689:SF8">
    <property type="entry name" value="ALPHA_BETA-HYDROLASES SUPERFAMILY PROTEIN"/>
    <property type="match status" value="1"/>
</dbReference>
<gene>
    <name evidence="2" type="ORF">RMCC_5309</name>
</gene>
<dbReference type="SUPFAM" id="SSF53474">
    <property type="entry name" value="alpha/beta-Hydrolases"/>
    <property type="match status" value="1"/>
</dbReference>
<feature type="domain" description="AB hydrolase-1" evidence="1">
    <location>
        <begin position="36"/>
        <end position="256"/>
    </location>
</feature>
<dbReference type="EMBL" id="BCSY01000081">
    <property type="protein sequence ID" value="GAS98344.1"/>
    <property type="molecule type" value="Genomic_DNA"/>
</dbReference>
<dbReference type="PANTHER" id="PTHR43689">
    <property type="entry name" value="HYDROLASE"/>
    <property type="match status" value="1"/>
</dbReference>
<evidence type="ECO:0000313" key="2">
    <source>
        <dbReference type="EMBL" id="GAS98344.1"/>
    </source>
</evidence>
<reference evidence="3" key="2">
    <citation type="submission" date="2016-02" db="EMBL/GenBank/DDBJ databases">
        <title>Draft genome sequence of five rapidly growing Mycobacterium species.</title>
        <authorList>
            <person name="Katahira K."/>
            <person name="Gotou Y."/>
            <person name="Iida K."/>
            <person name="Ogura Y."/>
            <person name="Hayashi T."/>
        </authorList>
    </citation>
    <scope>NUCLEOTIDE SEQUENCE [LARGE SCALE GENOMIC DNA]</scope>
    <source>
        <strain evidence="3">JCM15298</strain>
    </source>
</reference>
<proteinExistence type="predicted"/>
<dbReference type="STRING" id="228230.RMCC_5309"/>
<reference evidence="3" key="1">
    <citation type="journal article" date="2016" name="Genome Announc.">
        <title>Draft Genome Sequences of Five Rapidly Growing Mycobacterium Species, M. thermoresistibile, M. fortuitum subsp. acetamidolyticum, M. canariasense, M. brisbanense, and M. novocastrense.</title>
        <authorList>
            <person name="Katahira K."/>
            <person name="Ogura Y."/>
            <person name="Gotoh Y."/>
            <person name="Hayashi T."/>
        </authorList>
    </citation>
    <scope>NUCLEOTIDE SEQUENCE [LARGE SCALE GENOMIC DNA]</scope>
    <source>
        <strain evidence="3">JCM15298</strain>
    </source>
</reference>